<evidence type="ECO:0000313" key="3">
    <source>
        <dbReference type="Proteomes" id="UP000095038"/>
    </source>
</evidence>
<accession>A0A1D2VKR4</accession>
<dbReference type="CDD" id="cd00067">
    <property type="entry name" value="GAL4"/>
    <property type="match status" value="1"/>
</dbReference>
<evidence type="ECO:0000256" key="1">
    <source>
        <dbReference type="SAM" id="MobiDB-lite"/>
    </source>
</evidence>
<evidence type="ECO:0008006" key="4">
    <source>
        <dbReference type="Google" id="ProtNLM"/>
    </source>
</evidence>
<dbReference type="OrthoDB" id="4036575at2759"/>
<dbReference type="GO" id="GO:0008270">
    <property type="term" value="F:zinc ion binding"/>
    <property type="evidence" value="ECO:0007669"/>
    <property type="project" value="InterPro"/>
</dbReference>
<evidence type="ECO:0000313" key="2">
    <source>
        <dbReference type="EMBL" id="ODV62192.1"/>
    </source>
</evidence>
<feature type="region of interest" description="Disordered" evidence="1">
    <location>
        <begin position="64"/>
        <end position="86"/>
    </location>
</feature>
<organism evidence="2 3">
    <name type="scientific">Ascoidea rubescens DSM 1968</name>
    <dbReference type="NCBI Taxonomy" id="1344418"/>
    <lineage>
        <taxon>Eukaryota</taxon>
        <taxon>Fungi</taxon>
        <taxon>Dikarya</taxon>
        <taxon>Ascomycota</taxon>
        <taxon>Saccharomycotina</taxon>
        <taxon>Saccharomycetes</taxon>
        <taxon>Ascoideaceae</taxon>
        <taxon>Ascoidea</taxon>
    </lineage>
</organism>
<dbReference type="Proteomes" id="UP000095038">
    <property type="component" value="Unassembled WGS sequence"/>
</dbReference>
<keyword evidence="3" id="KW-1185">Reference proteome</keyword>
<proteinExistence type="predicted"/>
<feature type="region of interest" description="Disordered" evidence="1">
    <location>
        <begin position="256"/>
        <end position="279"/>
    </location>
</feature>
<reference evidence="3" key="1">
    <citation type="submission" date="2016-05" db="EMBL/GenBank/DDBJ databases">
        <title>Comparative genomics of biotechnologically important yeasts.</title>
        <authorList>
            <consortium name="DOE Joint Genome Institute"/>
            <person name="Riley R."/>
            <person name="Haridas S."/>
            <person name="Wolfe K.H."/>
            <person name="Lopes M.R."/>
            <person name="Hittinger C.T."/>
            <person name="Goker M."/>
            <person name="Salamov A."/>
            <person name="Wisecaver J."/>
            <person name="Long T.M."/>
            <person name="Aerts A.L."/>
            <person name="Barry K."/>
            <person name="Choi C."/>
            <person name="Clum A."/>
            <person name="Coughlan A.Y."/>
            <person name="Deshpande S."/>
            <person name="Douglass A.P."/>
            <person name="Hanson S.J."/>
            <person name="Klenk H.-P."/>
            <person name="Labutti K."/>
            <person name="Lapidus A."/>
            <person name="Lindquist E."/>
            <person name="Lipzen A."/>
            <person name="Meier-Kolthoff J.P."/>
            <person name="Ohm R.A."/>
            <person name="Otillar R.P."/>
            <person name="Pangilinan J."/>
            <person name="Peng Y."/>
            <person name="Rokas A."/>
            <person name="Rosa C.A."/>
            <person name="Scheuner C."/>
            <person name="Sibirny A.A."/>
            <person name="Slot J.C."/>
            <person name="Stielow J.B."/>
            <person name="Sun H."/>
            <person name="Kurtzman C.P."/>
            <person name="Blackwell M."/>
            <person name="Grigoriev I.V."/>
            <person name="Jeffries T.W."/>
        </authorList>
    </citation>
    <scope>NUCLEOTIDE SEQUENCE [LARGE SCALE GENOMIC DNA]</scope>
    <source>
        <strain evidence="3">DSM 1968</strain>
    </source>
</reference>
<dbReference type="GeneID" id="30966400"/>
<dbReference type="InterPro" id="IPR036864">
    <property type="entry name" value="Zn2-C6_fun-type_DNA-bd_sf"/>
</dbReference>
<sequence>MSHCFNHHINSTLISSKPLLHYHHNNNSINDSHVFAQTNIKTSSSTSMFTTTLSSQNHSITKNYNTTTTTDYNNDNDNNDNNDKKRKTIPVLLPSLGSTLNNYHYSDNSENFSNLEIPFSLRKSKSSFYNKYSKNIELPPLRSITPLKHNIENTNNQFSYTNSPSPNNLNIKLNDHSSCLNATQPTSPLQNNSDLTTITITLPINSNLFKNISPGSFSDNNSLNNIINDTIINSVKQATTQAANHIFNFSNNNTSSKFEHSTTHNNQSEIQQNGLHPNQNNHLTTDTKNIDDINSNNNNNNGNGNININANANISNNIKPNYLNQSHCKKKRQRVGPSCDLCRSRKVKCDAEIIVIRNLNPTSNQKNTKIKSDNSETENNEYQVIKNFNLKDYNLTEKELQMIYDKYNTAKKEQFHLTSSISGMITPNASQTSSPRLNGLGNGLGNDAEYDEYNGYLYIKTQTKLIRFKPCNACTARSVKCCFSRGFTREDMVNNNKRRKL</sequence>
<protein>
    <recommendedName>
        <fullName evidence="4">Zn(2)-C6 fungal-type domain-containing protein</fullName>
    </recommendedName>
</protein>
<dbReference type="InterPro" id="IPR001138">
    <property type="entry name" value="Zn2Cys6_DnaBD"/>
</dbReference>
<dbReference type="AlphaFoldDB" id="A0A1D2VKR4"/>
<feature type="compositionally biased region" description="Polar residues" evidence="1">
    <location>
        <begin position="263"/>
        <end position="279"/>
    </location>
</feature>
<dbReference type="InParanoid" id="A0A1D2VKR4"/>
<name>A0A1D2VKR4_9ASCO</name>
<dbReference type="RefSeq" id="XP_020048499.1">
    <property type="nucleotide sequence ID" value="XM_020192764.1"/>
</dbReference>
<dbReference type="GO" id="GO:0000981">
    <property type="term" value="F:DNA-binding transcription factor activity, RNA polymerase II-specific"/>
    <property type="evidence" value="ECO:0007669"/>
    <property type="project" value="InterPro"/>
</dbReference>
<dbReference type="SUPFAM" id="SSF57701">
    <property type="entry name" value="Zn2/Cys6 DNA-binding domain"/>
    <property type="match status" value="1"/>
</dbReference>
<feature type="compositionally biased region" description="Low complexity" evidence="1">
    <location>
        <begin position="64"/>
        <end position="76"/>
    </location>
</feature>
<gene>
    <name evidence="2" type="ORF">ASCRUDRAFT_74632</name>
</gene>
<dbReference type="EMBL" id="KV454477">
    <property type="protein sequence ID" value="ODV62192.1"/>
    <property type="molecule type" value="Genomic_DNA"/>
</dbReference>